<gene>
    <name evidence="3" type="ORF">JOE66_001658</name>
</gene>
<keyword evidence="1" id="KW-0521">NADP</keyword>
<dbReference type="Pfam" id="PF00107">
    <property type="entry name" value="ADH_zinc_N"/>
    <property type="match status" value="1"/>
</dbReference>
<evidence type="ECO:0000256" key="1">
    <source>
        <dbReference type="ARBA" id="ARBA00022857"/>
    </source>
</evidence>
<dbReference type="PANTHER" id="PTHR44154:SF1">
    <property type="entry name" value="QUINONE OXIDOREDUCTASE"/>
    <property type="match status" value="1"/>
</dbReference>
<dbReference type="Gene3D" id="3.90.180.10">
    <property type="entry name" value="Medium-chain alcohol dehydrogenases, catalytic domain"/>
    <property type="match status" value="1"/>
</dbReference>
<organism evidence="3 4">
    <name type="scientific">Subtercola frigoramans</name>
    <dbReference type="NCBI Taxonomy" id="120298"/>
    <lineage>
        <taxon>Bacteria</taxon>
        <taxon>Bacillati</taxon>
        <taxon>Actinomycetota</taxon>
        <taxon>Actinomycetes</taxon>
        <taxon>Micrococcales</taxon>
        <taxon>Microbacteriaceae</taxon>
        <taxon>Subtercola</taxon>
    </lineage>
</organism>
<comment type="caution">
    <text evidence="3">The sequence shown here is derived from an EMBL/GenBank/DDBJ whole genome shotgun (WGS) entry which is preliminary data.</text>
</comment>
<dbReference type="InterPro" id="IPR020843">
    <property type="entry name" value="ER"/>
</dbReference>
<protein>
    <submittedName>
        <fullName evidence="3">NADPH:quinone reductase-like Zn-dependent oxidoreductase</fullName>
    </submittedName>
</protein>
<keyword evidence="4" id="KW-1185">Reference proteome</keyword>
<dbReference type="SUPFAM" id="SSF50129">
    <property type="entry name" value="GroES-like"/>
    <property type="match status" value="1"/>
</dbReference>
<dbReference type="InterPro" id="IPR051603">
    <property type="entry name" value="Zinc-ADH_QOR/CCCR"/>
</dbReference>
<dbReference type="RefSeq" id="WP_205108430.1">
    <property type="nucleotide sequence ID" value="NZ_BAAAHT010000013.1"/>
</dbReference>
<dbReference type="PANTHER" id="PTHR44154">
    <property type="entry name" value="QUINONE OXIDOREDUCTASE"/>
    <property type="match status" value="1"/>
</dbReference>
<dbReference type="InterPro" id="IPR036291">
    <property type="entry name" value="NAD(P)-bd_dom_sf"/>
</dbReference>
<dbReference type="InterPro" id="IPR013154">
    <property type="entry name" value="ADH-like_N"/>
</dbReference>
<dbReference type="Pfam" id="PF13602">
    <property type="entry name" value="ADH_zinc_N_2"/>
    <property type="match status" value="1"/>
</dbReference>
<dbReference type="InterPro" id="IPR013149">
    <property type="entry name" value="ADH-like_C"/>
</dbReference>
<dbReference type="SUPFAM" id="SSF51735">
    <property type="entry name" value="NAD(P)-binding Rossmann-fold domains"/>
    <property type="match status" value="1"/>
</dbReference>
<dbReference type="Proteomes" id="UP000776164">
    <property type="component" value="Unassembled WGS sequence"/>
</dbReference>
<evidence type="ECO:0000313" key="3">
    <source>
        <dbReference type="EMBL" id="MBM7472024.1"/>
    </source>
</evidence>
<evidence type="ECO:0000259" key="2">
    <source>
        <dbReference type="SMART" id="SM00829"/>
    </source>
</evidence>
<sequence>MSQAAKTTESVQFSEFGGVDVLDLVEIPMPHPAPGEVLVEVLASGINHIEAYIRQGLFANEIAVSKPQAQGSDFAGIVLEVGEGVTQFKRHSEVLGHSRLSAQAYHIVVPAENLVPKPKDLSWEVAGSLFLAGLAAHDLVESVHLKAGETIVVSAAAGGVGSIEIQLAKLKGANVIGTCGERNFDYLRQLGIKPVVYGEGLVDRIRELAPDGVAAYLDNFGQDGKAIADELGVVPSRFKSSDDRKRIELAAIVPDSEGAKHNTTVLTELAHLAADHKISVLISGYYPLGFVRQAFDDLEKRHARGKIVLGMKPAHSYGVTKARDIADARP</sequence>
<dbReference type="SMART" id="SM00829">
    <property type="entry name" value="PKS_ER"/>
    <property type="match status" value="1"/>
</dbReference>
<reference evidence="3 4" key="1">
    <citation type="submission" date="2021-01" db="EMBL/GenBank/DDBJ databases">
        <title>Sequencing the genomes of 1000 actinobacteria strains.</title>
        <authorList>
            <person name="Klenk H.-P."/>
        </authorList>
    </citation>
    <scope>NUCLEOTIDE SEQUENCE [LARGE SCALE GENOMIC DNA]</scope>
    <source>
        <strain evidence="3 4">DSM 13057</strain>
    </source>
</reference>
<dbReference type="Gene3D" id="3.40.50.720">
    <property type="entry name" value="NAD(P)-binding Rossmann-like Domain"/>
    <property type="match status" value="1"/>
</dbReference>
<name>A0ABS2L4T8_9MICO</name>
<dbReference type="CDD" id="cd05289">
    <property type="entry name" value="MDR_like_2"/>
    <property type="match status" value="1"/>
</dbReference>
<accession>A0ABS2L4T8</accession>
<evidence type="ECO:0000313" key="4">
    <source>
        <dbReference type="Proteomes" id="UP000776164"/>
    </source>
</evidence>
<feature type="domain" description="Enoyl reductase (ER)" evidence="2">
    <location>
        <begin position="17"/>
        <end position="309"/>
    </location>
</feature>
<dbReference type="Pfam" id="PF08240">
    <property type="entry name" value="ADH_N"/>
    <property type="match status" value="1"/>
</dbReference>
<proteinExistence type="predicted"/>
<dbReference type="InterPro" id="IPR011032">
    <property type="entry name" value="GroES-like_sf"/>
</dbReference>
<dbReference type="EMBL" id="JAFBBU010000001">
    <property type="protein sequence ID" value="MBM7472024.1"/>
    <property type="molecule type" value="Genomic_DNA"/>
</dbReference>